<gene>
    <name evidence="2" type="ORF">AB675_7929</name>
</gene>
<organism evidence="2 3">
    <name type="scientific">Cyphellophora attinorum</name>
    <dbReference type="NCBI Taxonomy" id="1664694"/>
    <lineage>
        <taxon>Eukaryota</taxon>
        <taxon>Fungi</taxon>
        <taxon>Dikarya</taxon>
        <taxon>Ascomycota</taxon>
        <taxon>Pezizomycotina</taxon>
        <taxon>Eurotiomycetes</taxon>
        <taxon>Chaetothyriomycetidae</taxon>
        <taxon>Chaetothyriales</taxon>
        <taxon>Cyphellophoraceae</taxon>
        <taxon>Cyphellophora</taxon>
    </lineage>
</organism>
<dbReference type="EMBL" id="LFJN01000010">
    <property type="protein sequence ID" value="KPI41336.1"/>
    <property type="molecule type" value="Genomic_DNA"/>
</dbReference>
<accession>A0A0N1P111</accession>
<sequence length="322" mass="37429">MAPSTRALFRTYSLRKYRGFHRFLDLPQEIRLMTYNHIFNNSIITYEKSPVTQSRPAEPSRPSHVTDHRNILMTCKSIRREGLYIYYAVSELYLKPARELRYLPASYCWDVSIDYQILPLLLRRFCQHLTVPVRSKWQFPGLCQVFPQLAMLNLATDLIVNLEKDHLDMPLQSAFWHIYDKGFSVSWNVGEYSIDPAEIEAKTLQLYSQEKRVTVYSTFWVKEDMMAPTYSRVNIGVYANLSTREILRCTPKLDTDTLVIDLLPLNSAEVQARGSRRARETDRTRPKFGSYVASLLSCHETDSHLSSFVNRFVDAGLHPSEV</sequence>
<evidence type="ECO:0000259" key="1">
    <source>
        <dbReference type="Pfam" id="PF20150"/>
    </source>
</evidence>
<dbReference type="VEuPathDB" id="FungiDB:AB675_7929"/>
<evidence type="ECO:0000313" key="2">
    <source>
        <dbReference type="EMBL" id="KPI41336.1"/>
    </source>
</evidence>
<evidence type="ECO:0000313" key="3">
    <source>
        <dbReference type="Proteomes" id="UP000038010"/>
    </source>
</evidence>
<dbReference type="AlphaFoldDB" id="A0A0N1P111"/>
<protein>
    <recommendedName>
        <fullName evidence="1">2EXR domain-containing protein</fullName>
    </recommendedName>
</protein>
<dbReference type="InterPro" id="IPR045518">
    <property type="entry name" value="2EXR"/>
</dbReference>
<proteinExistence type="predicted"/>
<dbReference type="Pfam" id="PF20150">
    <property type="entry name" value="2EXR"/>
    <property type="match status" value="1"/>
</dbReference>
<dbReference type="RefSeq" id="XP_018001299.1">
    <property type="nucleotide sequence ID" value="XM_018148334.1"/>
</dbReference>
<name>A0A0N1P111_9EURO</name>
<dbReference type="GeneID" id="28740214"/>
<dbReference type="Proteomes" id="UP000038010">
    <property type="component" value="Unassembled WGS sequence"/>
</dbReference>
<feature type="domain" description="2EXR" evidence="1">
    <location>
        <begin position="20"/>
        <end position="90"/>
    </location>
</feature>
<reference evidence="2 3" key="1">
    <citation type="submission" date="2015-06" db="EMBL/GenBank/DDBJ databases">
        <title>Draft genome of the ant-associated black yeast Phialophora attae CBS 131958.</title>
        <authorList>
            <person name="Moreno L.F."/>
            <person name="Stielow B.J."/>
            <person name="de Hoog S."/>
            <person name="Vicente V.A."/>
            <person name="Weiss V.A."/>
            <person name="de Vries M."/>
            <person name="Cruz L.M."/>
            <person name="Souza E.M."/>
        </authorList>
    </citation>
    <scope>NUCLEOTIDE SEQUENCE [LARGE SCALE GENOMIC DNA]</scope>
    <source>
        <strain evidence="2 3">CBS 131958</strain>
    </source>
</reference>
<comment type="caution">
    <text evidence="2">The sequence shown here is derived from an EMBL/GenBank/DDBJ whole genome shotgun (WGS) entry which is preliminary data.</text>
</comment>
<dbReference type="OrthoDB" id="4763319at2759"/>
<keyword evidence="3" id="KW-1185">Reference proteome</keyword>